<dbReference type="InterPro" id="IPR002401">
    <property type="entry name" value="Cyt_P450_E_grp-I"/>
</dbReference>
<dbReference type="Proteomes" id="UP000315783">
    <property type="component" value="Unassembled WGS sequence"/>
</dbReference>
<dbReference type="PANTHER" id="PTHR24305:SF152">
    <property type="entry name" value="P450, PUTATIVE (EUROFUNG)-RELATED"/>
    <property type="match status" value="1"/>
</dbReference>
<dbReference type="Pfam" id="PF00067">
    <property type="entry name" value="p450"/>
    <property type="match status" value="2"/>
</dbReference>
<dbReference type="GO" id="GO:0016705">
    <property type="term" value="F:oxidoreductase activity, acting on paired donors, with incorporation or reduction of molecular oxygen"/>
    <property type="evidence" value="ECO:0007669"/>
    <property type="project" value="InterPro"/>
</dbReference>
<dbReference type="PRINTS" id="PR00463">
    <property type="entry name" value="EP450I"/>
</dbReference>
<dbReference type="InterPro" id="IPR001128">
    <property type="entry name" value="Cyt_P450"/>
</dbReference>
<dbReference type="STRING" id="43265.A0A545ULN8"/>
<keyword evidence="3 5" id="KW-0479">Metal-binding</keyword>
<proteinExistence type="inferred from homology"/>
<dbReference type="InterPro" id="IPR017972">
    <property type="entry name" value="Cyt_P450_CS"/>
</dbReference>
<dbReference type="PROSITE" id="PS00086">
    <property type="entry name" value="CYTOCHROME_P450"/>
    <property type="match status" value="1"/>
</dbReference>
<dbReference type="PANTHER" id="PTHR24305">
    <property type="entry name" value="CYTOCHROME P450"/>
    <property type="match status" value="1"/>
</dbReference>
<sequence>MTRINSGFTKDPFFYQFISLPGTSIGETDPVKHRVRRKVLTPAFSTTRVRELAPIVQDKTEQLLARLASANGPVCFTNAAKAYTLDIIGKIVLGREIGSLAKPDFVSELSEHLQAAFAIGWIGPSFPCISNSSDGSSSFSTAHGERSAVIDMLVDPAATKDYKVPAKAEVSDELTMLLTAGSDTSSTAIISAIYYIQRHKNVLSELRSELREAFPSLQDEISYETVKELPYLTAVIKEVLRLSHPLPGRLPRIIPSSGYSLYGNELPRGTSIHMSAYLLNRYASTWRDPHEFDPARWMQGDSAVLEKYVATFGRGARQCLGKDLAWCELWVLLANLFRRYEVRLTPECDTPKREWVDIVIAQYPTKLYLTVVPNEK</sequence>
<dbReference type="CDD" id="cd11062">
    <property type="entry name" value="CYP58-like"/>
    <property type="match status" value="1"/>
</dbReference>
<evidence type="ECO:0000256" key="4">
    <source>
        <dbReference type="ARBA" id="ARBA00023004"/>
    </source>
</evidence>
<comment type="similarity">
    <text evidence="6">Belongs to the cytochrome P450 family.</text>
</comment>
<dbReference type="GO" id="GO:0004497">
    <property type="term" value="F:monooxygenase activity"/>
    <property type="evidence" value="ECO:0007669"/>
    <property type="project" value="UniProtKB-KW"/>
</dbReference>
<evidence type="ECO:0000256" key="5">
    <source>
        <dbReference type="PIRSR" id="PIRSR602401-1"/>
    </source>
</evidence>
<feature type="binding site" description="axial binding residue" evidence="5">
    <location>
        <position position="319"/>
    </location>
    <ligand>
        <name>heme</name>
        <dbReference type="ChEBI" id="CHEBI:30413"/>
    </ligand>
    <ligandPart>
        <name>Fe</name>
        <dbReference type="ChEBI" id="CHEBI:18248"/>
    </ligandPart>
</feature>
<evidence type="ECO:0000256" key="2">
    <source>
        <dbReference type="ARBA" id="ARBA00022617"/>
    </source>
</evidence>
<dbReference type="PRINTS" id="PR00385">
    <property type="entry name" value="P450"/>
</dbReference>
<dbReference type="AlphaFoldDB" id="A0A545ULN8"/>
<accession>A0A545ULN8</accession>
<dbReference type="EMBL" id="SPUK01000028">
    <property type="protein sequence ID" value="TQV90374.1"/>
    <property type="molecule type" value="Genomic_DNA"/>
</dbReference>
<evidence type="ECO:0000256" key="1">
    <source>
        <dbReference type="ARBA" id="ARBA00001971"/>
    </source>
</evidence>
<dbReference type="GO" id="GO:0005506">
    <property type="term" value="F:iron ion binding"/>
    <property type="evidence" value="ECO:0007669"/>
    <property type="project" value="InterPro"/>
</dbReference>
<keyword evidence="2 5" id="KW-0349">Heme</keyword>
<keyword evidence="4 5" id="KW-0408">Iron</keyword>
<dbReference type="InterPro" id="IPR050121">
    <property type="entry name" value="Cytochrome_P450_monoxygenase"/>
</dbReference>
<evidence type="ECO:0000313" key="8">
    <source>
        <dbReference type="Proteomes" id="UP000315783"/>
    </source>
</evidence>
<keyword evidence="8" id="KW-1185">Reference proteome</keyword>
<dbReference type="InterPro" id="IPR036396">
    <property type="entry name" value="Cyt_P450_sf"/>
</dbReference>
<dbReference type="SUPFAM" id="SSF48264">
    <property type="entry name" value="Cytochrome P450"/>
    <property type="match status" value="1"/>
</dbReference>
<dbReference type="GO" id="GO:0020037">
    <property type="term" value="F:heme binding"/>
    <property type="evidence" value="ECO:0007669"/>
    <property type="project" value="InterPro"/>
</dbReference>
<protein>
    <submittedName>
        <fullName evidence="7">Cytochrome P450</fullName>
    </submittedName>
</protein>
<dbReference type="OrthoDB" id="4858942at2759"/>
<dbReference type="Gene3D" id="1.10.630.10">
    <property type="entry name" value="Cytochrome P450"/>
    <property type="match status" value="1"/>
</dbReference>
<comment type="caution">
    <text evidence="7">The sequence shown here is derived from an EMBL/GenBank/DDBJ whole genome shotgun (WGS) entry which is preliminary data.</text>
</comment>
<keyword evidence="6" id="KW-0560">Oxidoreductase</keyword>
<reference evidence="7 8" key="1">
    <citation type="journal article" date="2019" name="Appl. Microbiol. Biotechnol.">
        <title>Genome sequence of Isaria javanica and comparative genome analysis insights into family S53 peptidase evolution in fungal entomopathogens.</title>
        <authorList>
            <person name="Lin R."/>
            <person name="Zhang X."/>
            <person name="Xin B."/>
            <person name="Zou M."/>
            <person name="Gao Y."/>
            <person name="Qin F."/>
            <person name="Hu Q."/>
            <person name="Xie B."/>
            <person name="Cheng X."/>
        </authorList>
    </citation>
    <scope>NUCLEOTIDE SEQUENCE [LARGE SCALE GENOMIC DNA]</scope>
    <source>
        <strain evidence="7 8">IJ1G</strain>
    </source>
</reference>
<evidence type="ECO:0000256" key="6">
    <source>
        <dbReference type="RuleBase" id="RU000461"/>
    </source>
</evidence>
<name>A0A545ULN8_9HYPO</name>
<evidence type="ECO:0000313" key="7">
    <source>
        <dbReference type="EMBL" id="TQV90374.1"/>
    </source>
</evidence>
<organism evidence="7 8">
    <name type="scientific">Cordyceps javanica</name>
    <dbReference type="NCBI Taxonomy" id="43265"/>
    <lineage>
        <taxon>Eukaryota</taxon>
        <taxon>Fungi</taxon>
        <taxon>Dikarya</taxon>
        <taxon>Ascomycota</taxon>
        <taxon>Pezizomycotina</taxon>
        <taxon>Sordariomycetes</taxon>
        <taxon>Hypocreomycetidae</taxon>
        <taxon>Hypocreales</taxon>
        <taxon>Cordycipitaceae</taxon>
        <taxon>Cordyceps</taxon>
    </lineage>
</organism>
<gene>
    <name evidence="7" type="ORF">IF1G_11010</name>
</gene>
<comment type="cofactor">
    <cofactor evidence="1 5">
        <name>heme</name>
        <dbReference type="ChEBI" id="CHEBI:30413"/>
    </cofactor>
</comment>
<keyword evidence="6" id="KW-0503">Monooxygenase</keyword>
<evidence type="ECO:0000256" key="3">
    <source>
        <dbReference type="ARBA" id="ARBA00022723"/>
    </source>
</evidence>